<feature type="compositionally biased region" description="Polar residues" evidence="1">
    <location>
        <begin position="887"/>
        <end position="922"/>
    </location>
</feature>
<feature type="compositionally biased region" description="Basic and acidic residues" evidence="1">
    <location>
        <begin position="752"/>
        <end position="766"/>
    </location>
</feature>
<evidence type="ECO:0000313" key="3">
    <source>
        <dbReference type="Proteomes" id="UP001642520"/>
    </source>
</evidence>
<feature type="compositionally biased region" description="Basic residues" evidence="1">
    <location>
        <begin position="1"/>
        <end position="12"/>
    </location>
</feature>
<feature type="region of interest" description="Disordered" evidence="1">
    <location>
        <begin position="710"/>
        <end position="731"/>
    </location>
</feature>
<comment type="caution">
    <text evidence="2">The sequence shown here is derived from an EMBL/GenBank/DDBJ whole genome shotgun (WGS) entry which is preliminary data.</text>
</comment>
<feature type="region of interest" description="Disordered" evidence="1">
    <location>
        <begin position="1448"/>
        <end position="1479"/>
    </location>
</feature>
<feature type="region of interest" description="Disordered" evidence="1">
    <location>
        <begin position="810"/>
        <end position="1011"/>
    </location>
</feature>
<feature type="compositionally biased region" description="Basic and acidic residues" evidence="1">
    <location>
        <begin position="31"/>
        <end position="41"/>
    </location>
</feature>
<feature type="region of interest" description="Disordered" evidence="1">
    <location>
        <begin position="320"/>
        <end position="381"/>
    </location>
</feature>
<feature type="compositionally biased region" description="Acidic residues" evidence="1">
    <location>
        <begin position="17"/>
        <end position="27"/>
    </location>
</feature>
<evidence type="ECO:0000313" key="2">
    <source>
        <dbReference type="EMBL" id="CAL7950630.1"/>
    </source>
</evidence>
<feature type="region of interest" description="Disordered" evidence="1">
    <location>
        <begin position="743"/>
        <end position="790"/>
    </location>
</feature>
<dbReference type="EMBL" id="CAXAJV020001300">
    <property type="protein sequence ID" value="CAL7950630.1"/>
    <property type="molecule type" value="Genomic_DNA"/>
</dbReference>
<keyword evidence="3" id="KW-1185">Reference proteome</keyword>
<feature type="region of interest" description="Disordered" evidence="1">
    <location>
        <begin position="259"/>
        <end position="300"/>
    </location>
</feature>
<feature type="compositionally biased region" description="Basic and acidic residues" evidence="1">
    <location>
        <begin position="969"/>
        <end position="1011"/>
    </location>
</feature>
<reference evidence="2 3" key="1">
    <citation type="submission" date="2024-08" db="EMBL/GenBank/DDBJ databases">
        <authorList>
            <person name="Will J Nash"/>
            <person name="Angela Man"/>
            <person name="Seanna McTaggart"/>
            <person name="Kendall Baker"/>
            <person name="Tom Barker"/>
            <person name="Leah Catchpole"/>
            <person name="Alex Durrant"/>
            <person name="Karim Gharbi"/>
            <person name="Naomi Irish"/>
            <person name="Gemy Kaithakottil"/>
            <person name="Debby Ku"/>
            <person name="Aaliyah Providence"/>
            <person name="Felix Shaw"/>
            <person name="David Swarbreck"/>
            <person name="Chris Watkins"/>
            <person name="Ann M. McCartney"/>
            <person name="Giulio Formenti"/>
            <person name="Alice Mouton"/>
            <person name="Noel Vella"/>
            <person name="Bjorn M von Reumont"/>
            <person name="Adriana Vella"/>
            <person name="Wilfried Haerty"/>
        </authorList>
    </citation>
    <scope>NUCLEOTIDE SEQUENCE [LARGE SCALE GENOMIC DNA]</scope>
</reference>
<gene>
    <name evidence="2" type="ORF">XYLVIOL_LOCUS10077</name>
</gene>
<feature type="region of interest" description="Disordered" evidence="1">
    <location>
        <begin position="1"/>
        <end position="111"/>
    </location>
</feature>
<feature type="compositionally biased region" description="Basic and acidic residues" evidence="1">
    <location>
        <begin position="926"/>
        <end position="942"/>
    </location>
</feature>
<feature type="compositionally biased region" description="Basic and acidic residues" evidence="1">
    <location>
        <begin position="1469"/>
        <end position="1479"/>
    </location>
</feature>
<feature type="compositionally biased region" description="Basic and acidic residues" evidence="1">
    <location>
        <begin position="710"/>
        <end position="724"/>
    </location>
</feature>
<sequence>MLLRKWFSRKKTKPETEEPLEEKDDVPDPSPKLEEPPKHIDANVIYPFHDVKATSFPPPLSLDASVYTDPQAATATLPEDQKENGSQEKKEKEATQADEKEKSKEDEIADETKDDKKIHLDAYGTCDLKTCAKEKCSPETCEQPLKKTCLEDSKDKINHVKLTEMINSSIKEAMQTIVKQCRMVFKMQFYVYEKQDEEQDVDKKPKEELDKSVCYVSKKTSPVKVKREYRPHTIKEQMNNRSRTVKPCQLQEKYNNARVCSKRMHERNSRSRSKKENIVEEAKKKRHSKSASNVKTDNRRMTGNVNIYICSEATENAQAISKQKKPQPCTESSSETTTEQSKISSSKLVTCIRNRRRKSKEQNSLDFPTKTDEASDNSTSCSCVSKRASSSTKLETKNRVDVCNNIDTDICAKSTESTLPDCECDETNISDSLVAIDKSDSTFERSKFVVCEKTEKPCSTIYPAKHSSTSESEGWSSRSACSSRNADYASSEAWSLEPNFDICSNETEKRGLSKRALESMCKCHKKDRESVATYSIRCNCKNKKRLSKAVDDGRESWLICDCIEEEEEEKDVCVDSREFNKLSEAEKEKVTACRKASEDEESAKFVPCTKEFTDLKEEPEKLQKELPEDVEHPEKGTDEAEKPKISEEEQVDKLSAVQETDQEAVESLHVPPMLLRRRKLIRPETVVLKTILKQQTLEATDQKLISETPVKEADLSEQTAKDATIEQPNLKVESQVSPNILKKFNLRNQPAVREERAMEENQKPPPEKSANALEEKTLEETSEGKDTKNFQGKLRESFLFKSLKKMIGKAERSETKAERSMENVKIVQPASADGNADKTIEIPETGTEVPSTNTETKEAHEGKEKLVPSKMHSYLPLKMKKDKTEPGTVTSTAPSVNEGNEQANKNNPTTDASNSIKGNTAPNVDAEERRDSKLLTVNDKKNSSVSPTQNATVESSRQENSKTYSKVSDSQEKAKRNEFHEPMIKSRFEKTANVREKKEFEPRRSATHEEKPVRKMHVDAHYGKETITTSRQPDRSQSRTICVNSKYAMRNEDVSERFTGEGNACNCRCVPMPRYNVEPVNYPKSCLKQDRQCYHIDSRETTCSIPCYDTRNWEECGCRKLIACNGCCRPRNECSCRRTKTCVSCCRPKNKCRCKSIQETQNACGCMKSMFCLYCDNPRDKCACKAPVEKCSRCGLSADLCVCGDEKTICDGRAILGEPDDDRTMYITAWKPREEVRRYFSRSMADARSDSINECCCCEKLKPHNSDDLPYQRLSVFSDVMDELQQKLSGSTCCTRCKKIPCCCSVAADRDDAKEERRTKYRVRYAISFANSTSIETRSKRSSMVSLLRGCVSSSPKTRRKIIAVCMEKSRNRLSSSCKCEVGQAKPEKQKKIIVALCCACKATPCRCGRSKSNQKKPRAKCYYCKNSPCVCIAARERSKPRPCRCTDSPCRAKEKESVPCGTTPTKPKNNDEKTICPR</sequence>
<feature type="compositionally biased region" description="Basic and acidic residues" evidence="1">
    <location>
        <begin position="855"/>
        <end position="867"/>
    </location>
</feature>
<feature type="compositionally biased region" description="Low complexity" evidence="1">
    <location>
        <begin position="330"/>
        <end position="346"/>
    </location>
</feature>
<accession>A0ABP1PBK4</accession>
<feature type="compositionally biased region" description="Polar residues" evidence="1">
    <location>
        <begin position="943"/>
        <end position="955"/>
    </location>
</feature>
<feature type="compositionally biased region" description="Basic and acidic residues" evidence="1">
    <location>
        <begin position="773"/>
        <end position="790"/>
    </location>
</feature>
<feature type="compositionally biased region" description="Polar residues" evidence="1">
    <location>
        <begin position="290"/>
        <end position="300"/>
    </location>
</feature>
<feature type="compositionally biased region" description="Basic and acidic residues" evidence="1">
    <location>
        <begin position="616"/>
        <end position="647"/>
    </location>
</feature>
<feature type="compositionally biased region" description="Basic and acidic residues" evidence="1">
    <location>
        <begin position="810"/>
        <end position="822"/>
    </location>
</feature>
<proteinExistence type="predicted"/>
<protein>
    <submittedName>
        <fullName evidence="2">Uncharacterized protein</fullName>
    </submittedName>
</protein>
<feature type="region of interest" description="Disordered" evidence="1">
    <location>
        <begin position="616"/>
        <end position="665"/>
    </location>
</feature>
<feature type="compositionally biased region" description="Basic and acidic residues" evidence="1">
    <location>
        <begin position="266"/>
        <end position="283"/>
    </location>
</feature>
<organism evidence="2 3">
    <name type="scientific">Xylocopa violacea</name>
    <name type="common">Violet carpenter bee</name>
    <name type="synonym">Apis violacea</name>
    <dbReference type="NCBI Taxonomy" id="135666"/>
    <lineage>
        <taxon>Eukaryota</taxon>
        <taxon>Metazoa</taxon>
        <taxon>Ecdysozoa</taxon>
        <taxon>Arthropoda</taxon>
        <taxon>Hexapoda</taxon>
        <taxon>Insecta</taxon>
        <taxon>Pterygota</taxon>
        <taxon>Neoptera</taxon>
        <taxon>Endopterygota</taxon>
        <taxon>Hymenoptera</taxon>
        <taxon>Apocrita</taxon>
        <taxon>Aculeata</taxon>
        <taxon>Apoidea</taxon>
        <taxon>Anthophila</taxon>
        <taxon>Apidae</taxon>
        <taxon>Xylocopa</taxon>
        <taxon>Xylocopa</taxon>
    </lineage>
</organism>
<name>A0ABP1PBK4_XYLVO</name>
<evidence type="ECO:0000256" key="1">
    <source>
        <dbReference type="SAM" id="MobiDB-lite"/>
    </source>
</evidence>
<dbReference type="Proteomes" id="UP001642520">
    <property type="component" value="Unassembled WGS sequence"/>
</dbReference>
<feature type="compositionally biased region" description="Basic and acidic residues" evidence="1">
    <location>
        <begin position="79"/>
        <end position="111"/>
    </location>
</feature>